<evidence type="ECO:0000256" key="1">
    <source>
        <dbReference type="ARBA" id="ARBA00009632"/>
    </source>
</evidence>
<dbReference type="Gene3D" id="3.30.750.70">
    <property type="entry name" value="4-hydroxybutyrate coenzyme like domains"/>
    <property type="match status" value="1"/>
</dbReference>
<feature type="domain" description="Acetyl-CoA hydrolase/transferase C-terminal" evidence="4">
    <location>
        <begin position="278"/>
        <end position="431"/>
    </location>
</feature>
<dbReference type="Pfam" id="PF13336">
    <property type="entry name" value="AcetylCoA_hyd_C"/>
    <property type="match status" value="1"/>
</dbReference>
<dbReference type="Gene3D" id="3.40.1080.10">
    <property type="entry name" value="Glutaconate Coenzyme A-transferase"/>
    <property type="match status" value="1"/>
</dbReference>
<protein>
    <submittedName>
        <fullName evidence="5">4-hydroxybutyrate CoA-transferase</fullName>
    </submittedName>
</protein>
<dbReference type="InterPro" id="IPR046433">
    <property type="entry name" value="ActCoA_hydro"/>
</dbReference>
<proteinExistence type="inferred from homology"/>
<evidence type="ECO:0000313" key="5">
    <source>
        <dbReference type="EMBL" id="BBE31531.1"/>
    </source>
</evidence>
<dbReference type="PANTHER" id="PTHR21432:SF20">
    <property type="entry name" value="ACETYL-COA HYDROLASE"/>
    <property type="match status" value="1"/>
</dbReference>
<keyword evidence="6" id="KW-1185">Reference proteome</keyword>
<accession>A0A7G1G555</accession>
<evidence type="ECO:0000256" key="2">
    <source>
        <dbReference type="ARBA" id="ARBA00022679"/>
    </source>
</evidence>
<feature type="domain" description="Acetyl-CoA hydrolase/transferase N-terminal" evidence="3">
    <location>
        <begin position="4"/>
        <end position="185"/>
    </location>
</feature>
<dbReference type="AlphaFoldDB" id="A0A7G1G555"/>
<reference evidence="5 6" key="1">
    <citation type="submission" date="2018-06" db="EMBL/GenBank/DDBJ databases">
        <title>Genome sequencing of Oceanotoga sp. sy52.</title>
        <authorList>
            <person name="Mori K."/>
        </authorList>
    </citation>
    <scope>NUCLEOTIDE SEQUENCE [LARGE SCALE GENOMIC DNA]</scope>
    <source>
        <strain evidence="6">sy52</strain>
    </source>
</reference>
<dbReference type="GO" id="GO:0006083">
    <property type="term" value="P:acetate metabolic process"/>
    <property type="evidence" value="ECO:0007669"/>
    <property type="project" value="InterPro"/>
</dbReference>
<evidence type="ECO:0000313" key="6">
    <source>
        <dbReference type="Proteomes" id="UP000516361"/>
    </source>
</evidence>
<organism evidence="5 6">
    <name type="scientific">Tepiditoga spiralis</name>
    <dbReference type="NCBI Taxonomy" id="2108365"/>
    <lineage>
        <taxon>Bacteria</taxon>
        <taxon>Thermotogati</taxon>
        <taxon>Thermotogota</taxon>
        <taxon>Thermotogae</taxon>
        <taxon>Petrotogales</taxon>
        <taxon>Petrotogaceae</taxon>
        <taxon>Tepiditoga</taxon>
    </lineage>
</organism>
<dbReference type="Gene3D" id="3.40.1080.20">
    <property type="entry name" value="Acetyl-CoA hydrolase/transferase C-terminal domain"/>
    <property type="match status" value="1"/>
</dbReference>
<dbReference type="Proteomes" id="UP000516361">
    <property type="component" value="Chromosome"/>
</dbReference>
<dbReference type="InParanoid" id="A0A7G1G555"/>
<name>A0A7G1G555_9BACT</name>
<dbReference type="KEGG" id="ocy:OSSY52_16720"/>
<dbReference type="InterPro" id="IPR026888">
    <property type="entry name" value="AcetylCoA_hyd_C"/>
</dbReference>
<sequence>MWKELYNKKLKNINEIMKKLPKKCIIVTGLAATESQGLLENLNKFKDHFEYVKIITCLNMKEYAFTFEKNNEGKFENHTWFMSDPTRKVKKQNINTVDFIPNNLHMASHDKLSSIKEEQLPIIFWGTVTPMHEKNGYFNLGISNVYEMDILENAEKVILEVNEKMPWIHGETQIHINQIDFIFENTWELPTLNIVEPKNLESKIAKNIASLINNGSTIQIGIGGIPNAIAKLLKDKKDLGIHTEMFTESMIELFENGVITNMKKNLWKGKFVCTFALGSKKMYEWLDNNPGIQLMRGNYVNDPYIIAKNDNMISINTAISIDLTGQVCSEGFGTKQFSGTGGQLDTHRGAIKSKNGKGIIALKSTAKNETISTIVPVLPLGSPVTVPRQDLDYVATEYGVVHLRGKSIKQRVENLISISHPKFKNDLRKKAKEYGYL</sequence>
<keyword evidence="2 5" id="KW-0808">Transferase</keyword>
<evidence type="ECO:0000259" key="3">
    <source>
        <dbReference type="Pfam" id="PF02550"/>
    </source>
</evidence>
<gene>
    <name evidence="5" type="ORF">OSSY52_16720</name>
</gene>
<dbReference type="EMBL" id="AP018712">
    <property type="protein sequence ID" value="BBE31531.1"/>
    <property type="molecule type" value="Genomic_DNA"/>
</dbReference>
<dbReference type="GO" id="GO:0008775">
    <property type="term" value="F:acetate CoA-transferase activity"/>
    <property type="evidence" value="ECO:0007669"/>
    <property type="project" value="InterPro"/>
</dbReference>
<dbReference type="InterPro" id="IPR037171">
    <property type="entry name" value="NagB/RpiA_transferase-like"/>
</dbReference>
<evidence type="ECO:0000259" key="4">
    <source>
        <dbReference type="Pfam" id="PF13336"/>
    </source>
</evidence>
<dbReference type="Pfam" id="PF02550">
    <property type="entry name" value="AcetylCoA_hydro"/>
    <property type="match status" value="1"/>
</dbReference>
<dbReference type="InterPro" id="IPR038460">
    <property type="entry name" value="AcetylCoA_hyd_C_sf"/>
</dbReference>
<comment type="similarity">
    <text evidence="1">Belongs to the acetyl-CoA hydrolase/transferase family.</text>
</comment>
<dbReference type="SUPFAM" id="SSF100950">
    <property type="entry name" value="NagB/RpiA/CoA transferase-like"/>
    <property type="match status" value="2"/>
</dbReference>
<dbReference type="PANTHER" id="PTHR21432">
    <property type="entry name" value="ACETYL-COA HYDROLASE-RELATED"/>
    <property type="match status" value="1"/>
</dbReference>
<dbReference type="InterPro" id="IPR003702">
    <property type="entry name" value="ActCoA_hydro_N"/>
</dbReference>
<dbReference type="RefSeq" id="WP_190614119.1">
    <property type="nucleotide sequence ID" value="NZ_AP018712.1"/>
</dbReference>